<evidence type="ECO:0000313" key="2">
    <source>
        <dbReference type="Proteomes" id="UP000070578"/>
    </source>
</evidence>
<dbReference type="InterPro" id="IPR032314">
    <property type="entry name" value="DUF4845"/>
</dbReference>
<gene>
    <name evidence="1" type="ORF">AWT59_2192</name>
</gene>
<evidence type="ECO:0000313" key="1">
    <source>
        <dbReference type="EMBL" id="KXS31672.1"/>
    </source>
</evidence>
<keyword evidence="1" id="KW-0472">Membrane</keyword>
<reference evidence="1 2" key="2">
    <citation type="submission" date="2016-03" db="EMBL/GenBank/DDBJ databases">
        <title>New uncultured bacterium of the family Gallionellaceae from acid mine drainage: description and reconstruction of genome based on metagenomic analysis of microbial community.</title>
        <authorList>
            <person name="Kadnikov V."/>
            <person name="Ivasenko D."/>
            <person name="Beletsky A."/>
            <person name="Mardanov A."/>
            <person name="Danilova E."/>
            <person name="Pimenov N."/>
            <person name="Karnachuk O."/>
            <person name="Ravin N."/>
        </authorList>
    </citation>
    <scope>NUCLEOTIDE SEQUENCE [LARGE SCALE GENOMIC DNA]</scope>
    <source>
        <strain evidence="1">ShG14-8</strain>
    </source>
</reference>
<sequence length="124" mass="13358">MNTAMPVKQRGFTLGGFVLWAFLLVILLTTGMKLVPAYIEAGQIKHIFTTIAHDPDMQKATPHDIQAAFDRQASIDAITAINSGDIDIASNAGRPVLSANYAVKIHLAGNISFYIEFKPTSAGN</sequence>
<proteinExistence type="predicted"/>
<dbReference type="Pfam" id="PF16137">
    <property type="entry name" value="DUF4845"/>
    <property type="match status" value="1"/>
</dbReference>
<keyword evidence="1" id="KW-0812">Transmembrane</keyword>
<comment type="caution">
    <text evidence="1">The sequence shown here is derived from an EMBL/GenBank/DDBJ whole genome shotgun (WGS) entry which is preliminary data.</text>
</comment>
<reference evidence="1 2" key="1">
    <citation type="submission" date="2016-02" db="EMBL/GenBank/DDBJ databases">
        <authorList>
            <person name="Wen L."/>
            <person name="He K."/>
            <person name="Yang H."/>
        </authorList>
    </citation>
    <scope>NUCLEOTIDE SEQUENCE [LARGE SCALE GENOMIC DNA]</scope>
    <source>
        <strain evidence="1">ShG14-8</strain>
    </source>
</reference>
<dbReference type="AlphaFoldDB" id="A0A139BRT6"/>
<dbReference type="Proteomes" id="UP000070578">
    <property type="component" value="Unassembled WGS sequence"/>
</dbReference>
<dbReference type="EMBL" id="LSLI01000062">
    <property type="protein sequence ID" value="KXS31672.1"/>
    <property type="molecule type" value="Genomic_DNA"/>
</dbReference>
<accession>A0A139BRT6</accession>
<protein>
    <submittedName>
        <fullName evidence="1">Putative transmembrane protein</fullName>
    </submittedName>
</protein>
<organism evidence="1 2">
    <name type="scientific">Candidatus Gallionella acididurans</name>
    <dbReference type="NCBI Taxonomy" id="1796491"/>
    <lineage>
        <taxon>Bacteria</taxon>
        <taxon>Pseudomonadati</taxon>
        <taxon>Pseudomonadota</taxon>
        <taxon>Betaproteobacteria</taxon>
        <taxon>Nitrosomonadales</taxon>
        <taxon>Gallionellaceae</taxon>
        <taxon>Gallionella</taxon>
    </lineage>
</organism>
<name>A0A139BRT6_9PROT</name>